<dbReference type="RefSeq" id="WP_274259191.1">
    <property type="nucleotide sequence ID" value="NZ_CP117884.1"/>
</dbReference>
<dbReference type="InterPro" id="IPR004716">
    <property type="entry name" value="PTS_IIA_glucitol/sorbitol-sp"/>
</dbReference>
<keyword evidence="3" id="KW-1185">Reference proteome</keyword>
<dbReference type="EMBL" id="CP117884">
    <property type="protein sequence ID" value="WDF82016.1"/>
    <property type="molecule type" value="Genomic_DNA"/>
</dbReference>
<evidence type="ECO:0000313" key="2">
    <source>
        <dbReference type="EMBL" id="WDF82016.1"/>
    </source>
</evidence>
<sequence>MKITSTVTAIGAHAISKKDAMIILFGDSATDALRDVSVIQEFDQPAQAKKMVLKHGDHVYIDDIKYRVNGVGKLANSNLQQIGHATLIFKPMPSEDVLGNAVYLIPTAIPSFKVGTVIRYEIED</sequence>
<evidence type="ECO:0000313" key="3">
    <source>
        <dbReference type="Proteomes" id="UP001220377"/>
    </source>
</evidence>
<dbReference type="PANTHER" id="PTHR40398:SF1">
    <property type="entry name" value="PTS SYSTEM GLUCITOL_SORBITOL-SPECIFIC EIIA COMPONENT"/>
    <property type="match status" value="1"/>
</dbReference>
<gene>
    <name evidence="2" type="ORF">PQ472_08785</name>
</gene>
<reference evidence="2 3" key="1">
    <citation type="submission" date="2023-02" db="EMBL/GenBank/DDBJ databases">
        <title>Genome sequence of Lacticaseibacillus sp. KACC 23028.</title>
        <authorList>
            <person name="Kim S."/>
            <person name="Heo J."/>
            <person name="Kwon S.-W."/>
        </authorList>
    </citation>
    <scope>NUCLEOTIDE SEQUENCE [LARGE SCALE GENOMIC DNA]</scope>
    <source>
        <strain evidence="2 3">KACC 23028</strain>
    </source>
</reference>
<dbReference type="Pfam" id="PF03829">
    <property type="entry name" value="PTSIIA_gutA"/>
    <property type="match status" value="1"/>
</dbReference>
<dbReference type="SUPFAM" id="SSF141530">
    <property type="entry name" value="PTSIIA/GutA-like"/>
    <property type="match status" value="1"/>
</dbReference>
<organism evidence="2 3">
    <name type="scientific">Lacticaseibacillus pabuli</name>
    <dbReference type="NCBI Taxonomy" id="3025672"/>
    <lineage>
        <taxon>Bacteria</taxon>
        <taxon>Bacillati</taxon>
        <taxon>Bacillota</taxon>
        <taxon>Bacilli</taxon>
        <taxon>Lactobacillales</taxon>
        <taxon>Lactobacillaceae</taxon>
        <taxon>Lacticaseibacillus</taxon>
    </lineage>
</organism>
<accession>A0ABY7WQS3</accession>
<dbReference type="InterPro" id="IPR036665">
    <property type="entry name" value="PTS_IIA_glucitol/sorbitol_sf"/>
</dbReference>
<protein>
    <submittedName>
        <fullName evidence="2">PTS glucitol/sorbitol transporter subunit IIA</fullName>
    </submittedName>
</protein>
<name>A0ABY7WQS3_9LACO</name>
<dbReference type="PANTHER" id="PTHR40398">
    <property type="entry name" value="PTS SYSTEM GLUCITOL/SORBITOL-SPECIFIC EIIA COMPONENT"/>
    <property type="match status" value="1"/>
</dbReference>
<proteinExistence type="predicted"/>
<evidence type="ECO:0000256" key="1">
    <source>
        <dbReference type="PROSITE-ProRule" id="PRU00420"/>
    </source>
</evidence>
<comment type="caution">
    <text evidence="1">Lacks conserved residue(s) required for the propagation of feature annotation.</text>
</comment>
<dbReference type="PROSITE" id="PS51097">
    <property type="entry name" value="PTS_EIIA_TYPE_5"/>
    <property type="match status" value="1"/>
</dbReference>
<dbReference type="Gene3D" id="2.40.33.40">
    <property type="entry name" value="Phosphotransferase system, glucitol/sorbitol-specific IIA component"/>
    <property type="match status" value="1"/>
</dbReference>
<dbReference type="Proteomes" id="UP001220377">
    <property type="component" value="Chromosome"/>
</dbReference>